<gene>
    <name evidence="2" type="primary">LOC111107918</name>
</gene>
<reference evidence="2" key="2">
    <citation type="submission" date="2025-08" db="UniProtKB">
        <authorList>
            <consortium name="RefSeq"/>
        </authorList>
    </citation>
    <scope>IDENTIFICATION</scope>
    <source>
        <tissue evidence="2">Whole sample</tissue>
    </source>
</reference>
<accession>A0A8B8B7I2</accession>
<protein>
    <submittedName>
        <fullName evidence="2">Uncharacterized protein LOC111107918</fullName>
    </submittedName>
</protein>
<proteinExistence type="predicted"/>
<evidence type="ECO:0000313" key="2">
    <source>
        <dbReference type="RefSeq" id="XP_022299051.1"/>
    </source>
</evidence>
<dbReference type="GeneID" id="111107918"/>
<sequence>MPPSHSTWRKSDGFSFTVKLQGDRVTYWWCSVCPKIDRCRATIEQKGCQFIPGVAESNRFAKPGLHTAAVVRREIKKHAKAQIFRAAGTIVEEIMGEQCDVRTPGASWDHPRNLSRAANSYRGLQDKISIPITDVFQFVV</sequence>
<evidence type="ECO:0000313" key="1">
    <source>
        <dbReference type="Proteomes" id="UP000694844"/>
    </source>
</evidence>
<keyword evidence="1" id="KW-1185">Reference proteome</keyword>
<reference evidence="1" key="1">
    <citation type="submission" date="2024-06" db="UniProtKB">
        <authorList>
            <consortium name="RefSeq"/>
        </authorList>
    </citation>
    <scope>NUCLEOTIDE SEQUENCE [LARGE SCALE GENOMIC DNA]</scope>
</reference>
<dbReference type="OrthoDB" id="10071823at2759"/>
<dbReference type="RefSeq" id="XP_022299051.1">
    <property type="nucleotide sequence ID" value="XM_022443343.1"/>
</dbReference>
<organism evidence="1 2">
    <name type="scientific">Crassostrea virginica</name>
    <name type="common">Eastern oyster</name>
    <dbReference type="NCBI Taxonomy" id="6565"/>
    <lineage>
        <taxon>Eukaryota</taxon>
        <taxon>Metazoa</taxon>
        <taxon>Spiralia</taxon>
        <taxon>Lophotrochozoa</taxon>
        <taxon>Mollusca</taxon>
        <taxon>Bivalvia</taxon>
        <taxon>Autobranchia</taxon>
        <taxon>Pteriomorphia</taxon>
        <taxon>Ostreida</taxon>
        <taxon>Ostreoidea</taxon>
        <taxon>Ostreidae</taxon>
        <taxon>Crassostrea</taxon>
    </lineage>
</organism>
<dbReference type="AlphaFoldDB" id="A0A8B8B7I2"/>
<dbReference type="KEGG" id="cvn:111107918"/>
<dbReference type="Proteomes" id="UP000694844">
    <property type="component" value="Chromosome 1"/>
</dbReference>
<name>A0A8B8B7I2_CRAVI</name>